<feature type="transmembrane region" description="Helical" evidence="5">
    <location>
        <begin position="244"/>
        <end position="261"/>
    </location>
</feature>
<name>A0A849SY44_UNCEI</name>
<evidence type="ECO:0008006" key="8">
    <source>
        <dbReference type="Google" id="ProtNLM"/>
    </source>
</evidence>
<evidence type="ECO:0000256" key="1">
    <source>
        <dbReference type="ARBA" id="ARBA00004141"/>
    </source>
</evidence>
<feature type="transmembrane region" description="Helical" evidence="5">
    <location>
        <begin position="30"/>
        <end position="57"/>
    </location>
</feature>
<evidence type="ECO:0000313" key="7">
    <source>
        <dbReference type="Proteomes" id="UP000580839"/>
    </source>
</evidence>
<dbReference type="Pfam" id="PF02361">
    <property type="entry name" value="CbiQ"/>
    <property type="match status" value="1"/>
</dbReference>
<evidence type="ECO:0000256" key="5">
    <source>
        <dbReference type="SAM" id="Phobius"/>
    </source>
</evidence>
<gene>
    <name evidence="6" type="ORF">HOP12_07705</name>
</gene>
<evidence type="ECO:0000313" key="6">
    <source>
        <dbReference type="EMBL" id="NOT34039.1"/>
    </source>
</evidence>
<keyword evidence="2 5" id="KW-0812">Transmembrane</keyword>
<keyword evidence="3 5" id="KW-1133">Transmembrane helix</keyword>
<evidence type="ECO:0000256" key="3">
    <source>
        <dbReference type="ARBA" id="ARBA00022989"/>
    </source>
</evidence>
<organism evidence="6 7">
    <name type="scientific">Eiseniibacteriota bacterium</name>
    <dbReference type="NCBI Taxonomy" id="2212470"/>
    <lineage>
        <taxon>Bacteria</taxon>
        <taxon>Candidatus Eiseniibacteriota</taxon>
    </lineage>
</organism>
<proteinExistence type="predicted"/>
<dbReference type="InterPro" id="IPR003339">
    <property type="entry name" value="ABC/ECF_trnsptr_transmembrane"/>
</dbReference>
<comment type="subcellular location">
    <subcellularLocation>
        <location evidence="1">Membrane</location>
        <topology evidence="1">Multi-pass membrane protein</topology>
    </subcellularLocation>
</comment>
<sequence length="263" mass="27407">MSVAFPNAGVSVSPDVDQAGPERTALAIPLLIGAGSAALISTRFETCGLAVAVALGVCAIHRVRPFGPAALRAALVAAAIAWLLNVYLTPGQPLVAWPLLFGHAGTREGTRLGLLVVLRMLGAWVATRGVLALAAPDRVMEVLAGGLTPLLGSRRARDLGAAAVLALRLGPLVAEESRRIAAIQRLRAGRAPRSLVERFTWKRAALVPGLAGALERAERLALVLEARHGWETPSRATPQARGPWLLGMSIGGALIAAAILWRG</sequence>
<keyword evidence="4 5" id="KW-0472">Membrane</keyword>
<protein>
    <recommendedName>
        <fullName evidence="8">Energy-coupling factor transporter transmembrane protein EcfT</fullName>
    </recommendedName>
</protein>
<reference evidence="6 7" key="1">
    <citation type="submission" date="2020-04" db="EMBL/GenBank/DDBJ databases">
        <title>Metagenomic profiling of ammonia- and methane-oxidizing microorganisms in a Dutch drinking water treatment plant.</title>
        <authorList>
            <person name="Poghosyan L."/>
            <person name="Leucker S."/>
        </authorList>
    </citation>
    <scope>NUCLEOTIDE SEQUENCE [LARGE SCALE GENOMIC DNA]</scope>
    <source>
        <strain evidence="6">S-RSF-IL-03</strain>
    </source>
</reference>
<feature type="transmembrane region" description="Helical" evidence="5">
    <location>
        <begin position="109"/>
        <end position="131"/>
    </location>
</feature>
<evidence type="ECO:0000256" key="4">
    <source>
        <dbReference type="ARBA" id="ARBA00023136"/>
    </source>
</evidence>
<dbReference type="CDD" id="cd16914">
    <property type="entry name" value="EcfT"/>
    <property type="match status" value="1"/>
</dbReference>
<dbReference type="GO" id="GO:0005886">
    <property type="term" value="C:plasma membrane"/>
    <property type="evidence" value="ECO:0007669"/>
    <property type="project" value="UniProtKB-ARBA"/>
</dbReference>
<dbReference type="EMBL" id="JABFRW010000088">
    <property type="protein sequence ID" value="NOT34039.1"/>
    <property type="molecule type" value="Genomic_DNA"/>
</dbReference>
<accession>A0A849SY44</accession>
<dbReference type="AlphaFoldDB" id="A0A849SY44"/>
<dbReference type="Proteomes" id="UP000580839">
    <property type="component" value="Unassembled WGS sequence"/>
</dbReference>
<evidence type="ECO:0000256" key="2">
    <source>
        <dbReference type="ARBA" id="ARBA00022692"/>
    </source>
</evidence>
<feature type="transmembrane region" description="Helical" evidence="5">
    <location>
        <begin position="69"/>
        <end position="89"/>
    </location>
</feature>
<comment type="caution">
    <text evidence="6">The sequence shown here is derived from an EMBL/GenBank/DDBJ whole genome shotgun (WGS) entry which is preliminary data.</text>
</comment>